<name>A0AAJ6P9Y7_9CYAN</name>
<dbReference type="RefSeq" id="WP_281483490.1">
    <property type="nucleotide sequence ID" value="NZ_CP124543.1"/>
</dbReference>
<dbReference type="KEGG" id="hbq:QI031_01600"/>
<evidence type="ECO:0000313" key="3">
    <source>
        <dbReference type="Proteomes" id="UP001223520"/>
    </source>
</evidence>
<sequence>MLKTKHSPLICLGVGMTLATLAAMSAPVAAQPVIWINGASGVNNSPAVGSFIYGSPISTPMPVDPATGLMPSRTNYPVYSYPRVRQRVRNSTLINPTLVNPVIRDSTLVNPVIINNSRHDRPLRQRSRIILTYP</sequence>
<organism evidence="2 3">
    <name type="scientific">Halotia branconii CENA392</name>
    <dbReference type="NCBI Taxonomy" id="1539056"/>
    <lineage>
        <taxon>Bacteria</taxon>
        <taxon>Bacillati</taxon>
        <taxon>Cyanobacteriota</taxon>
        <taxon>Cyanophyceae</taxon>
        <taxon>Nostocales</taxon>
        <taxon>Nodulariaceae</taxon>
        <taxon>Halotia</taxon>
    </lineage>
</organism>
<dbReference type="EMBL" id="CP124543">
    <property type="protein sequence ID" value="WGV26235.1"/>
    <property type="molecule type" value="Genomic_DNA"/>
</dbReference>
<dbReference type="Proteomes" id="UP001223520">
    <property type="component" value="Chromosome"/>
</dbReference>
<evidence type="ECO:0000313" key="2">
    <source>
        <dbReference type="EMBL" id="WGV26235.1"/>
    </source>
</evidence>
<evidence type="ECO:0000256" key="1">
    <source>
        <dbReference type="SAM" id="SignalP"/>
    </source>
</evidence>
<keyword evidence="3" id="KW-1185">Reference proteome</keyword>
<dbReference type="AlphaFoldDB" id="A0AAJ6P9Y7"/>
<accession>A0AAJ6P9Y7</accession>
<feature type="chain" id="PRO_5042464575" evidence="1">
    <location>
        <begin position="31"/>
        <end position="134"/>
    </location>
</feature>
<feature type="signal peptide" evidence="1">
    <location>
        <begin position="1"/>
        <end position="30"/>
    </location>
</feature>
<protein>
    <submittedName>
        <fullName evidence="2">Uncharacterized protein</fullName>
    </submittedName>
</protein>
<proteinExistence type="predicted"/>
<keyword evidence="1" id="KW-0732">Signal</keyword>
<reference evidence="2 3" key="1">
    <citation type="journal article" date="2023" name="Limnol Oceanogr Lett">
        <title>Environmental adaptations by the intertidal Antarctic cyanobacterium Halotia branconii CENA392 as revealed using long-read genome sequencing.</title>
        <authorList>
            <person name="Dextro R.B."/>
            <person name="Delbaje E."/>
            <person name="Freitas P.N.N."/>
            <person name="Geraldes V."/>
            <person name="Pinto E."/>
            <person name="Long P.F."/>
            <person name="Fiore M.F."/>
        </authorList>
    </citation>
    <scope>NUCLEOTIDE SEQUENCE [LARGE SCALE GENOMIC DNA]</scope>
    <source>
        <strain evidence="2 3">CENA392</strain>
    </source>
</reference>
<gene>
    <name evidence="2" type="ORF">QI031_01600</name>
</gene>